<evidence type="ECO:0000313" key="3">
    <source>
        <dbReference type="Proteomes" id="UP000007815"/>
    </source>
</evidence>
<dbReference type="RefSeq" id="WP_003089394.1">
    <property type="nucleotide sequence ID" value="NZ_AJTZ01000005.1"/>
</dbReference>
<keyword evidence="1" id="KW-1133">Transmembrane helix</keyword>
<keyword evidence="1" id="KW-0812">Transmembrane</keyword>
<evidence type="ECO:0000256" key="1">
    <source>
        <dbReference type="SAM" id="Phobius"/>
    </source>
</evidence>
<proteinExistence type="predicted"/>
<accession>A0ABP2QZY9</accession>
<organism evidence="2 3">
    <name type="scientific">Streptococcus ratti FA-1 = DSM 20564</name>
    <dbReference type="NCBI Taxonomy" id="699248"/>
    <lineage>
        <taxon>Bacteria</taxon>
        <taxon>Bacillati</taxon>
        <taxon>Bacillota</taxon>
        <taxon>Bacilli</taxon>
        <taxon>Lactobacillales</taxon>
        <taxon>Streptococcaceae</taxon>
        <taxon>Streptococcus</taxon>
    </lineage>
</organism>
<dbReference type="Proteomes" id="UP000007815">
    <property type="component" value="Unassembled WGS sequence"/>
</dbReference>
<protein>
    <submittedName>
        <fullName evidence="2">Membrane protein</fullName>
    </submittedName>
</protein>
<keyword evidence="1" id="KW-0472">Membrane</keyword>
<reference evidence="2 3" key="1">
    <citation type="submission" date="2009-12" db="EMBL/GenBank/DDBJ databases">
        <authorList>
            <person name="Lefebure T."/>
            <person name="Cornejo O.E."/>
            <person name="Pavinski Bitar P.D."/>
            <person name="Lang P."/>
            <person name="Stanhope M.J."/>
        </authorList>
    </citation>
    <scope>NUCLEOTIDE SEQUENCE [LARGE SCALE GENOMIC DNA]</scope>
    <source>
        <strain evidence="2 3">FA-1</strain>
    </source>
</reference>
<feature type="transmembrane region" description="Helical" evidence="1">
    <location>
        <begin position="58"/>
        <end position="78"/>
    </location>
</feature>
<feature type="transmembrane region" description="Helical" evidence="1">
    <location>
        <begin position="12"/>
        <end position="38"/>
    </location>
</feature>
<name>A0ABP2QZY9_STRRT</name>
<sequence length="205" mass="23873">MKKSFFQRTYNLVNNLLLLGFLSVVISLAMSYLSFLIGEITLSRLTSEISLVQSKLNIAEYYTSFLGALLVISAIFLINTELLERFLYDSIWNYFKSIYQTIRLRHFLKQDEKSESVITVDNQTTVTKFNPILKNFNKTVTKCTVDVRKESVSVFIKYPSTQQAQQLLREMEAHIKEEISSRNPNYYFSSPSREGNKLWFKGAKR</sequence>
<gene>
    <name evidence="2" type="ORF">SRA_07796</name>
</gene>
<keyword evidence="3" id="KW-1185">Reference proteome</keyword>
<dbReference type="EMBL" id="AJTZ01000005">
    <property type="protein sequence ID" value="EJN94423.1"/>
    <property type="molecule type" value="Genomic_DNA"/>
</dbReference>
<comment type="caution">
    <text evidence="2">The sequence shown here is derived from an EMBL/GenBank/DDBJ whole genome shotgun (WGS) entry which is preliminary data.</text>
</comment>
<evidence type="ECO:0000313" key="2">
    <source>
        <dbReference type="EMBL" id="EJN94423.1"/>
    </source>
</evidence>